<evidence type="ECO:0000313" key="11">
    <source>
        <dbReference type="Proteomes" id="UP000440367"/>
    </source>
</evidence>
<dbReference type="EMBL" id="QXGA01003707">
    <property type="protein sequence ID" value="KAE9080205.1"/>
    <property type="molecule type" value="Genomic_DNA"/>
</dbReference>
<sequence>MRDFPRKARGPVLLALGGLRLCPDSGLRARPQIGKCPMCRGAWNRELYTKDADLLSSGSVLPA</sequence>
<evidence type="ECO:0000313" key="6">
    <source>
        <dbReference type="EMBL" id="KAE9273622.1"/>
    </source>
</evidence>
<dbReference type="EMBL" id="QXFZ01003555">
    <property type="protein sequence ID" value="KAE9068370.1"/>
    <property type="molecule type" value="Genomic_DNA"/>
</dbReference>
<dbReference type="Proteomes" id="UP000429523">
    <property type="component" value="Unassembled WGS sequence"/>
</dbReference>
<dbReference type="EMBL" id="QXGB01003607">
    <property type="protein sequence ID" value="KAE9169860.1"/>
    <property type="molecule type" value="Genomic_DNA"/>
</dbReference>
<evidence type="ECO:0000313" key="1">
    <source>
        <dbReference type="EMBL" id="KAE8921651.1"/>
    </source>
</evidence>
<evidence type="ECO:0000313" key="8">
    <source>
        <dbReference type="Proteomes" id="UP000429523"/>
    </source>
</evidence>
<dbReference type="EMBL" id="QXGE01003726">
    <property type="protein sequence ID" value="KAE9273622.1"/>
    <property type="molecule type" value="Genomic_DNA"/>
</dbReference>
<evidence type="ECO:0000313" key="2">
    <source>
        <dbReference type="EMBL" id="KAE9068370.1"/>
    </source>
</evidence>
<evidence type="ECO:0000313" key="12">
    <source>
        <dbReference type="Proteomes" id="UP000440732"/>
    </source>
</evidence>
<keyword evidence="9" id="KW-1185">Reference proteome</keyword>
<evidence type="ECO:0000313" key="3">
    <source>
        <dbReference type="EMBL" id="KAE9080205.1"/>
    </source>
</evidence>
<dbReference type="Proteomes" id="UP000441208">
    <property type="component" value="Unassembled WGS sequence"/>
</dbReference>
<accession>A0A6A3DRC3</accession>
<evidence type="ECO:0000313" key="7">
    <source>
        <dbReference type="EMBL" id="KAE9283447.1"/>
    </source>
</evidence>
<dbReference type="Proteomes" id="UP000440732">
    <property type="component" value="Unassembled WGS sequence"/>
</dbReference>
<dbReference type="Proteomes" id="UP000433483">
    <property type="component" value="Unassembled WGS sequence"/>
</dbReference>
<evidence type="ECO:0000313" key="14">
    <source>
        <dbReference type="Proteomes" id="UP000486351"/>
    </source>
</evidence>
<evidence type="ECO:0000313" key="9">
    <source>
        <dbReference type="Proteomes" id="UP000433483"/>
    </source>
</evidence>
<dbReference type="EMBL" id="QXGF01003400">
    <property type="protein sequence ID" value="KAE8921651.1"/>
    <property type="molecule type" value="Genomic_DNA"/>
</dbReference>
<comment type="caution">
    <text evidence="1">The sequence shown here is derived from an EMBL/GenBank/DDBJ whole genome shotgun (WGS) entry which is preliminary data.</text>
</comment>
<dbReference type="Proteomes" id="UP000486351">
    <property type="component" value="Unassembled WGS sequence"/>
</dbReference>
<protein>
    <submittedName>
        <fullName evidence="1">Uncharacterized protein</fullName>
    </submittedName>
</protein>
<dbReference type="Proteomes" id="UP000440367">
    <property type="component" value="Unassembled WGS sequence"/>
</dbReference>
<dbReference type="AlphaFoldDB" id="A0A6A3DRC3"/>
<proteinExistence type="predicted"/>
<dbReference type="EMBL" id="QXGD01003332">
    <property type="protein sequence ID" value="KAE9178580.1"/>
    <property type="molecule type" value="Genomic_DNA"/>
</dbReference>
<evidence type="ECO:0000313" key="5">
    <source>
        <dbReference type="EMBL" id="KAE9178580.1"/>
    </source>
</evidence>
<gene>
    <name evidence="6" type="ORF">PF001_g27426</name>
    <name evidence="5" type="ORF">PF002_g28038</name>
    <name evidence="4" type="ORF">PF005_g27790</name>
    <name evidence="3" type="ORF">PF006_g27366</name>
    <name evidence="2" type="ORF">PF007_g27717</name>
    <name evidence="7" type="ORF">PF008_g27406</name>
    <name evidence="1" type="ORF">PF009_g28076</name>
</gene>
<dbReference type="EMBL" id="QXFY01003623">
    <property type="protein sequence ID" value="KAE9283447.1"/>
    <property type="molecule type" value="Genomic_DNA"/>
</dbReference>
<dbReference type="Proteomes" id="UP000437068">
    <property type="component" value="Unassembled WGS sequence"/>
</dbReference>
<evidence type="ECO:0000313" key="10">
    <source>
        <dbReference type="Proteomes" id="UP000437068"/>
    </source>
</evidence>
<name>A0A6A3DRC3_9STRA</name>
<evidence type="ECO:0000313" key="13">
    <source>
        <dbReference type="Proteomes" id="UP000441208"/>
    </source>
</evidence>
<organism evidence="1 8">
    <name type="scientific">Phytophthora fragariae</name>
    <dbReference type="NCBI Taxonomy" id="53985"/>
    <lineage>
        <taxon>Eukaryota</taxon>
        <taxon>Sar</taxon>
        <taxon>Stramenopiles</taxon>
        <taxon>Oomycota</taxon>
        <taxon>Peronosporomycetes</taxon>
        <taxon>Peronosporales</taxon>
        <taxon>Peronosporaceae</taxon>
        <taxon>Phytophthora</taxon>
    </lineage>
</organism>
<reference evidence="8 9" key="1">
    <citation type="submission" date="2018-08" db="EMBL/GenBank/DDBJ databases">
        <title>Genomic investigation of the strawberry pathogen Phytophthora fragariae indicates pathogenicity is determined by transcriptional variation in three key races.</title>
        <authorList>
            <person name="Adams T.M."/>
            <person name="Armitage A.D."/>
            <person name="Sobczyk M.K."/>
            <person name="Bates H.J."/>
            <person name="Dunwell J.M."/>
            <person name="Nellist C.F."/>
            <person name="Harrison R.J."/>
        </authorList>
    </citation>
    <scope>NUCLEOTIDE SEQUENCE [LARGE SCALE GENOMIC DNA]</scope>
    <source>
        <strain evidence="6 10">A4</strain>
        <strain evidence="5 11">BC-1</strain>
        <strain evidence="4 9">NOV-27</strain>
        <strain evidence="3 12">NOV-5</strain>
        <strain evidence="2 13">NOV-71</strain>
        <strain evidence="7 14">NOV-77</strain>
        <strain evidence="1 8">NOV-9</strain>
    </source>
</reference>
<evidence type="ECO:0000313" key="4">
    <source>
        <dbReference type="EMBL" id="KAE9169860.1"/>
    </source>
</evidence>